<organism evidence="1 2">
    <name type="scientific">Conoideocrella luteorostrata</name>
    <dbReference type="NCBI Taxonomy" id="1105319"/>
    <lineage>
        <taxon>Eukaryota</taxon>
        <taxon>Fungi</taxon>
        <taxon>Dikarya</taxon>
        <taxon>Ascomycota</taxon>
        <taxon>Pezizomycotina</taxon>
        <taxon>Sordariomycetes</taxon>
        <taxon>Hypocreomycetidae</taxon>
        <taxon>Hypocreales</taxon>
        <taxon>Clavicipitaceae</taxon>
        <taxon>Conoideocrella</taxon>
    </lineage>
</organism>
<evidence type="ECO:0000313" key="1">
    <source>
        <dbReference type="EMBL" id="KAK2595133.1"/>
    </source>
</evidence>
<keyword evidence="2" id="KW-1185">Reference proteome</keyword>
<accession>A0AAJ0CL98</accession>
<comment type="caution">
    <text evidence="1">The sequence shown here is derived from an EMBL/GenBank/DDBJ whole genome shotgun (WGS) entry which is preliminary data.</text>
</comment>
<sequence>MRSLSELNALINAGQNFSRKQLTESSFKASIESYKKLLGEQDEVLTSNGDVEALKYGIQQFPSLERITLTPTTHGVLLNPIYETPMIRSLRSSAVYPLPPGLQYYPRRQFSTISWNESFYRVLEEDRRNKWRGFRVITKVLAETSHNISQFVIKTHHMDTGISSDLLHQPCPELDNLTALIQTPGFRRLDLAVNLGGYGMHQLLEYRARYLHEALAKAVNLEHFSLRGTDSRRKYALCMANKEERENISLWLSLEDIFPVQRWSRLKHFGISKLWITQSDLLSLLASLPETLRSVELSFLAFQTRDDSYRSLLYKMRNGIILDWRKRPEGQRPVVKIAVETHDYCAQGHVIRVDEAANAFLYGSGENPFSDEHPCSVIDGMGVVRSEIDPTYEETYTRPPNYRGYSTF</sequence>
<gene>
    <name evidence="1" type="ORF">QQS21_007159</name>
</gene>
<dbReference type="SUPFAM" id="SSF117396">
    <property type="entry name" value="TM1631-like"/>
    <property type="match status" value="1"/>
</dbReference>
<dbReference type="AlphaFoldDB" id="A0AAJ0CL98"/>
<dbReference type="EMBL" id="JASWJB010000142">
    <property type="protein sequence ID" value="KAK2595133.1"/>
    <property type="molecule type" value="Genomic_DNA"/>
</dbReference>
<proteinExistence type="predicted"/>
<dbReference type="Proteomes" id="UP001251528">
    <property type="component" value="Unassembled WGS sequence"/>
</dbReference>
<evidence type="ECO:0000313" key="2">
    <source>
        <dbReference type="Proteomes" id="UP001251528"/>
    </source>
</evidence>
<reference evidence="1" key="1">
    <citation type="submission" date="2023-06" db="EMBL/GenBank/DDBJ databases">
        <title>Conoideocrella luteorostrata (Hypocreales: Clavicipitaceae), a potential biocontrol fungus for elongate hemlock scale in United States Christmas tree production areas.</title>
        <authorList>
            <person name="Barrett H."/>
            <person name="Lovett B."/>
            <person name="Macias A.M."/>
            <person name="Stajich J.E."/>
            <person name="Kasson M.T."/>
        </authorList>
    </citation>
    <scope>NUCLEOTIDE SEQUENCE</scope>
    <source>
        <strain evidence="1">ARSEF 14590</strain>
    </source>
</reference>
<protein>
    <submittedName>
        <fullName evidence="1">Uncharacterized protein</fullName>
    </submittedName>
</protein>
<dbReference type="InterPro" id="IPR036520">
    <property type="entry name" value="UPF0759_sf"/>
</dbReference>
<name>A0AAJ0CL98_9HYPO</name>